<dbReference type="EMBL" id="AYZQ01000001">
    <property type="protein sequence ID" value="KRM73039.1"/>
    <property type="molecule type" value="Genomic_DNA"/>
</dbReference>
<gene>
    <name evidence="1" type="ORF">FC34_GL000760</name>
</gene>
<dbReference type="RefSeq" id="WP_057894042.1">
    <property type="nucleotide sequence ID" value="NZ_AYZQ01000001.1"/>
</dbReference>
<evidence type="ECO:0008006" key="3">
    <source>
        <dbReference type="Google" id="ProtNLM"/>
    </source>
</evidence>
<dbReference type="STRING" id="1423727.FC34_GL000760"/>
<dbReference type="PATRIC" id="fig|1423727.3.peg.766"/>
<name>A0A0R2B1C8_9LACO</name>
<evidence type="ECO:0000313" key="1">
    <source>
        <dbReference type="EMBL" id="KRM73039.1"/>
    </source>
</evidence>
<dbReference type="AlphaFoldDB" id="A0A0R2B1C8"/>
<proteinExistence type="predicted"/>
<evidence type="ECO:0000313" key="2">
    <source>
        <dbReference type="Proteomes" id="UP000051672"/>
    </source>
</evidence>
<dbReference type="Proteomes" id="UP000051672">
    <property type="component" value="Unassembled WGS sequence"/>
</dbReference>
<organism evidence="1 2">
    <name type="scientific">Lacticaseibacillus brantae DSM 23927</name>
    <dbReference type="NCBI Taxonomy" id="1423727"/>
    <lineage>
        <taxon>Bacteria</taxon>
        <taxon>Bacillati</taxon>
        <taxon>Bacillota</taxon>
        <taxon>Bacilli</taxon>
        <taxon>Lactobacillales</taxon>
        <taxon>Lactobacillaceae</taxon>
        <taxon>Lacticaseibacillus</taxon>
    </lineage>
</organism>
<sequence>MLAPEDLEQIKLTIRRETQAAAAEWMSRQDAEIYAGKGRRNLENLIKNHGLQLHRNGGKLLFSKREIDRVISSI</sequence>
<accession>A0A0R2B1C8</accession>
<keyword evidence="2" id="KW-1185">Reference proteome</keyword>
<comment type="caution">
    <text evidence="1">The sequence shown here is derived from an EMBL/GenBank/DDBJ whole genome shotgun (WGS) entry which is preliminary data.</text>
</comment>
<protein>
    <recommendedName>
        <fullName evidence="3">Helix-turn-helix domain-containing protein</fullName>
    </recommendedName>
</protein>
<reference evidence="1 2" key="1">
    <citation type="journal article" date="2015" name="Genome Announc.">
        <title>Expanding the biotechnology potential of lactobacilli through comparative genomics of 213 strains and associated genera.</title>
        <authorList>
            <person name="Sun Z."/>
            <person name="Harris H.M."/>
            <person name="McCann A."/>
            <person name="Guo C."/>
            <person name="Argimon S."/>
            <person name="Zhang W."/>
            <person name="Yang X."/>
            <person name="Jeffery I.B."/>
            <person name="Cooney J.C."/>
            <person name="Kagawa T.F."/>
            <person name="Liu W."/>
            <person name="Song Y."/>
            <person name="Salvetti E."/>
            <person name="Wrobel A."/>
            <person name="Rasinkangas P."/>
            <person name="Parkhill J."/>
            <person name="Rea M.C."/>
            <person name="O'Sullivan O."/>
            <person name="Ritari J."/>
            <person name="Douillard F.P."/>
            <person name="Paul Ross R."/>
            <person name="Yang R."/>
            <person name="Briner A.E."/>
            <person name="Felis G.E."/>
            <person name="de Vos W.M."/>
            <person name="Barrangou R."/>
            <person name="Klaenhammer T.R."/>
            <person name="Caufield P.W."/>
            <person name="Cui Y."/>
            <person name="Zhang H."/>
            <person name="O'Toole P.W."/>
        </authorList>
    </citation>
    <scope>NUCLEOTIDE SEQUENCE [LARGE SCALE GENOMIC DNA]</scope>
    <source>
        <strain evidence="1 2">DSM 23927</strain>
    </source>
</reference>